<dbReference type="RefSeq" id="WP_148606001.1">
    <property type="nucleotide sequence ID" value="NZ_BSUV01000006.1"/>
</dbReference>
<keyword evidence="3" id="KW-1185">Reference proteome</keyword>
<gene>
    <name evidence="2" type="ORF">ESZ47_06850</name>
</gene>
<feature type="transmembrane region" description="Helical" evidence="1">
    <location>
        <begin position="15"/>
        <end position="43"/>
    </location>
</feature>
<evidence type="ECO:0000313" key="2">
    <source>
        <dbReference type="EMBL" id="TYC46405.1"/>
    </source>
</evidence>
<comment type="caution">
    <text evidence="2">The sequence shown here is derived from an EMBL/GenBank/DDBJ whole genome shotgun (WGS) entry which is preliminary data.</text>
</comment>
<organism evidence="2 3">
    <name type="scientific">Leuconostoc litchii</name>
    <dbReference type="NCBI Taxonomy" id="1981069"/>
    <lineage>
        <taxon>Bacteria</taxon>
        <taxon>Bacillati</taxon>
        <taxon>Bacillota</taxon>
        <taxon>Bacilli</taxon>
        <taxon>Lactobacillales</taxon>
        <taxon>Lactobacillaceae</taxon>
        <taxon>Leuconostoc</taxon>
    </lineage>
</organism>
<dbReference type="Proteomes" id="UP000442244">
    <property type="component" value="Unassembled WGS sequence"/>
</dbReference>
<accession>A0A6P2CN74</accession>
<dbReference type="EMBL" id="SDGY01000004">
    <property type="protein sequence ID" value="TYC46405.1"/>
    <property type="molecule type" value="Genomic_DNA"/>
</dbReference>
<reference evidence="2 3" key="1">
    <citation type="submission" date="2019-01" db="EMBL/GenBank/DDBJ databases">
        <title>Leuconostoc litchii sp. nov., a novel lactic acid bacterium isolated from lychee.</title>
        <authorList>
            <person name="Wang L.-T."/>
        </authorList>
    </citation>
    <scope>NUCLEOTIDE SEQUENCE [LARGE SCALE GENOMIC DNA]</scope>
    <source>
        <strain evidence="2 3">MB7</strain>
    </source>
</reference>
<keyword evidence="1" id="KW-0812">Transmembrane</keyword>
<proteinExistence type="predicted"/>
<name>A0A6P2CN74_9LACO</name>
<evidence type="ECO:0000256" key="1">
    <source>
        <dbReference type="SAM" id="Phobius"/>
    </source>
</evidence>
<sequence length="158" mass="18802">MIITFLFNLWYMPDIVFHVSIFQSIFEFILLIIMDLLSIYIVVRYIKTIKTLKNNILDSNFIEDISAIDNIINKIHKEFTAFIVYENDENYFIELQPFSTFNTTILLIQKSQLANYECLAEIMRIVANVKMHHDKNVGHPSKYIFKQYLYVDDTTKIK</sequence>
<dbReference type="AlphaFoldDB" id="A0A6P2CN74"/>
<protein>
    <submittedName>
        <fullName evidence="2">Uncharacterized protein</fullName>
    </submittedName>
</protein>
<evidence type="ECO:0000313" key="3">
    <source>
        <dbReference type="Proteomes" id="UP000442244"/>
    </source>
</evidence>
<keyword evidence="1" id="KW-1133">Transmembrane helix</keyword>
<keyword evidence="1" id="KW-0472">Membrane</keyword>